<dbReference type="OrthoDB" id="3034917at2"/>
<dbReference type="RefSeq" id="WP_006316713.1">
    <property type="nucleotide sequence ID" value="NZ_ARZA01000262.1"/>
</dbReference>
<keyword evidence="3" id="KW-1185">Reference proteome</keyword>
<accession>R1CBB6</accession>
<dbReference type="Pfam" id="PF14276">
    <property type="entry name" value="DUF4363"/>
    <property type="match status" value="1"/>
</dbReference>
<dbReference type="eggNOG" id="ENOG5032ZJH">
    <property type="taxonomic scope" value="Bacteria"/>
</dbReference>
<evidence type="ECO:0000313" key="3">
    <source>
        <dbReference type="Proteomes" id="UP000013378"/>
    </source>
</evidence>
<dbReference type="EMBL" id="ARZA01000262">
    <property type="protein sequence ID" value="EOC99604.1"/>
    <property type="molecule type" value="Genomic_DNA"/>
</dbReference>
<dbReference type="Proteomes" id="UP000013378">
    <property type="component" value="Unassembled WGS sequence"/>
</dbReference>
<keyword evidence="1" id="KW-0472">Membrane</keyword>
<evidence type="ECO:0000256" key="1">
    <source>
        <dbReference type="SAM" id="Phobius"/>
    </source>
</evidence>
<dbReference type="AlphaFoldDB" id="R1CBB6"/>
<reference evidence="2 3" key="1">
    <citation type="journal article" date="2015" name="Geomicrobiol. J.">
        <title>Caldisalinibacter kiritimatiensis gen. nov., sp. nov., a moderately thermohalophilic thiosulfate-reducing bacterium from a hypersaline microbial mat.</title>
        <authorList>
            <person name="Ben Hania W."/>
            <person name="Joseph M."/>
            <person name="Fiebig A."/>
            <person name="Bunk B."/>
            <person name="Klenk H.-P."/>
            <person name="Fardeau M.-L."/>
            <person name="Spring S."/>
        </authorList>
    </citation>
    <scope>NUCLEOTIDE SEQUENCE [LARGE SCALE GENOMIC DNA]</scope>
    <source>
        <strain evidence="2 3">L21-TH-D2</strain>
    </source>
</reference>
<proteinExistence type="predicted"/>
<comment type="caution">
    <text evidence="2">The sequence shown here is derived from an EMBL/GenBank/DDBJ whole genome shotgun (WGS) entry which is preliminary data.</text>
</comment>
<sequence length="126" mass="14628">MRAVRFVILVLVVIVIGWGLIYNFVEKNTSEFINNLDDLSKKVENNDWEGAKIQFYKIEKKWDKAKNTWSIILDHHEIDNIDLSIAKASKYIKTQDSSLSLGEIEVLRKLFGIVRENEALTITNIF</sequence>
<feature type="transmembrane region" description="Helical" evidence="1">
    <location>
        <begin position="6"/>
        <end position="25"/>
    </location>
</feature>
<organism evidence="2 3">
    <name type="scientific">Caldisalinibacter kiritimatiensis</name>
    <dbReference type="NCBI Taxonomy" id="1304284"/>
    <lineage>
        <taxon>Bacteria</taxon>
        <taxon>Bacillati</taxon>
        <taxon>Bacillota</taxon>
        <taxon>Tissierellia</taxon>
        <taxon>Tissierellales</taxon>
        <taxon>Thermohalobacteraceae</taxon>
        <taxon>Caldisalinibacter</taxon>
    </lineage>
</organism>
<dbReference type="InterPro" id="IPR025373">
    <property type="entry name" value="DUF4363"/>
</dbReference>
<keyword evidence="1" id="KW-1133">Transmembrane helix</keyword>
<gene>
    <name evidence="2" type="ORF">L21TH_2377</name>
</gene>
<keyword evidence="1" id="KW-0812">Transmembrane</keyword>
<evidence type="ECO:0008006" key="4">
    <source>
        <dbReference type="Google" id="ProtNLM"/>
    </source>
</evidence>
<dbReference type="STRING" id="1304284.L21TH_2377"/>
<name>R1CBB6_9FIRM</name>
<protein>
    <recommendedName>
        <fullName evidence="4">DUF4363 family protein</fullName>
    </recommendedName>
</protein>
<evidence type="ECO:0000313" key="2">
    <source>
        <dbReference type="EMBL" id="EOC99604.1"/>
    </source>
</evidence>